<evidence type="ECO:0000259" key="1">
    <source>
        <dbReference type="Pfam" id="PF09347"/>
    </source>
</evidence>
<dbReference type="InterPro" id="IPR018959">
    <property type="entry name" value="DUF1989"/>
</dbReference>
<proteinExistence type="predicted"/>
<dbReference type="PANTHER" id="PTHR31527:SF0">
    <property type="entry name" value="RE64534P"/>
    <property type="match status" value="1"/>
</dbReference>
<dbReference type="AlphaFoldDB" id="A0A5N5V6A5"/>
<dbReference type="Pfam" id="PF09347">
    <property type="entry name" value="DUF1989"/>
    <property type="match status" value="1"/>
</dbReference>
<name>A0A5N5V6A5_MYCPH</name>
<dbReference type="Proteomes" id="UP000325690">
    <property type="component" value="Unassembled WGS sequence"/>
</dbReference>
<organism evidence="2 3">
    <name type="scientific">Mycolicibacterium phlei DSM 43239 = CCUG 21000</name>
    <dbReference type="NCBI Taxonomy" id="1226750"/>
    <lineage>
        <taxon>Bacteria</taxon>
        <taxon>Bacillati</taxon>
        <taxon>Actinomycetota</taxon>
        <taxon>Actinomycetes</taxon>
        <taxon>Mycobacteriales</taxon>
        <taxon>Mycobacteriaceae</taxon>
        <taxon>Mycolicibacterium</taxon>
    </lineage>
</organism>
<reference evidence="2 3" key="1">
    <citation type="submission" date="2012-10" db="EMBL/GenBank/DDBJ databases">
        <title>The draft sequence of the Mycobacterium pheli genome.</title>
        <authorList>
            <person name="Pettersson B.M.F."/>
            <person name="Das S."/>
            <person name="Dasgupta S."/>
            <person name="Bhattacharya A."/>
            <person name="Kirsebom L.A."/>
        </authorList>
    </citation>
    <scope>NUCLEOTIDE SEQUENCE [LARGE SCALE GENOMIC DNA]</scope>
    <source>
        <strain evidence="2 3">CCUG 21000</strain>
    </source>
</reference>
<comment type="caution">
    <text evidence="2">The sequence shown here is derived from an EMBL/GenBank/DDBJ whole genome shotgun (WGS) entry which is preliminary data.</text>
</comment>
<evidence type="ECO:0000313" key="2">
    <source>
        <dbReference type="EMBL" id="KAB7757198.1"/>
    </source>
</evidence>
<evidence type="ECO:0000313" key="3">
    <source>
        <dbReference type="Proteomes" id="UP000325690"/>
    </source>
</evidence>
<dbReference type="EMBL" id="ANBP01000009">
    <property type="protein sequence ID" value="KAB7757198.1"/>
    <property type="molecule type" value="Genomic_DNA"/>
</dbReference>
<protein>
    <recommendedName>
        <fullName evidence="1">DUF1989 domain-containing protein</fullName>
    </recommendedName>
</protein>
<dbReference type="PANTHER" id="PTHR31527">
    <property type="entry name" value="RE64534P"/>
    <property type="match status" value="1"/>
</dbReference>
<feature type="domain" description="DUF1989" evidence="1">
    <location>
        <begin position="14"/>
        <end position="177"/>
    </location>
</feature>
<keyword evidence="3" id="KW-1185">Reference proteome</keyword>
<sequence>MAAMDSSSTVERTVVPPGGCRAVDLARGQRVRIVDVEGGQVGDLFAFSAHDVGEYLSASHTRTGVGKLFPGIGEPFVTTLRRPILTLVDDTSPGWHDMLIAACDPERYRALGAPDHASCAENLRGVMSQRGLPLPVVPQPVNVFMRIPVDDGGTLRWLPAISGAGDAIEFVAEMDCLVVVSACPMDLNGINGDGPTALAIEVLSPAPAEMESTK</sequence>
<accession>A0A5N5V6A5</accession>
<gene>
    <name evidence="2" type="ORF">MPHL21000_08350</name>
</gene>